<accession>A0A495II49</accession>
<name>A0A495II49_9MICO</name>
<keyword evidence="2" id="KW-0812">Transmembrane</keyword>
<feature type="compositionally biased region" description="Basic and acidic residues" evidence="1">
    <location>
        <begin position="1"/>
        <end position="23"/>
    </location>
</feature>
<keyword evidence="2" id="KW-1133">Transmembrane helix</keyword>
<feature type="region of interest" description="Disordered" evidence="1">
    <location>
        <begin position="1"/>
        <end position="107"/>
    </location>
</feature>
<feature type="compositionally biased region" description="Low complexity" evidence="1">
    <location>
        <begin position="24"/>
        <end position="37"/>
    </location>
</feature>
<evidence type="ECO:0000313" key="4">
    <source>
        <dbReference type="Proteomes" id="UP000280008"/>
    </source>
</evidence>
<comment type="caution">
    <text evidence="3">The sequence shown here is derived from an EMBL/GenBank/DDBJ whole genome shotgun (WGS) entry which is preliminary data.</text>
</comment>
<dbReference type="RefSeq" id="WP_121369830.1">
    <property type="nucleotide sequence ID" value="NZ_RBKS01000001.1"/>
</dbReference>
<organism evidence="3 4">
    <name type="scientific">Frondihabitans australicus</name>
    <dbReference type="NCBI Taxonomy" id="386892"/>
    <lineage>
        <taxon>Bacteria</taxon>
        <taxon>Bacillati</taxon>
        <taxon>Actinomycetota</taxon>
        <taxon>Actinomycetes</taxon>
        <taxon>Micrococcales</taxon>
        <taxon>Microbacteriaceae</taxon>
        <taxon>Frondihabitans</taxon>
    </lineage>
</organism>
<reference evidence="3 4" key="1">
    <citation type="submission" date="2018-10" db="EMBL/GenBank/DDBJ databases">
        <title>Sequencing the genomes of 1000 actinobacteria strains.</title>
        <authorList>
            <person name="Klenk H.-P."/>
        </authorList>
    </citation>
    <scope>NUCLEOTIDE SEQUENCE [LARGE SCALE GENOMIC DNA]</scope>
    <source>
        <strain evidence="3 4">DSM 17894</strain>
    </source>
</reference>
<dbReference type="InterPro" id="IPR046231">
    <property type="entry name" value="DUF6264"/>
</dbReference>
<gene>
    <name evidence="3" type="ORF">C8E83_2115</name>
</gene>
<sequence>MTDAERQKHDAPRWGERVPDRVEGTPAPGYGEYAPPGWVSPVRPPADPAPESLPGAEFAVPASPVTTDLRRPDQQTRSGQQPRSGEQPRFDAPPPTGRPVPGAPPAPYRYRPFNRPATFMLLGLGLYMVVSAVLSVKTFAASQLSLFTSLGYPVTHFTNSDGLSVVGYVAAIGGMAVFLVVAIWSIRRLTRGLNAWAPLLIVGLAFRFATAIAVTAVLLTDPAVARAITGG</sequence>
<keyword evidence="4" id="KW-1185">Reference proteome</keyword>
<proteinExistence type="predicted"/>
<dbReference type="Proteomes" id="UP000280008">
    <property type="component" value="Unassembled WGS sequence"/>
</dbReference>
<feature type="transmembrane region" description="Helical" evidence="2">
    <location>
        <begin position="196"/>
        <end position="219"/>
    </location>
</feature>
<evidence type="ECO:0000256" key="1">
    <source>
        <dbReference type="SAM" id="MobiDB-lite"/>
    </source>
</evidence>
<protein>
    <submittedName>
        <fullName evidence="3">Uncharacterized protein</fullName>
    </submittedName>
</protein>
<feature type="compositionally biased region" description="Pro residues" evidence="1">
    <location>
        <begin position="91"/>
        <end position="107"/>
    </location>
</feature>
<dbReference type="Pfam" id="PF19779">
    <property type="entry name" value="DUF6264"/>
    <property type="match status" value="1"/>
</dbReference>
<feature type="transmembrane region" description="Helical" evidence="2">
    <location>
        <begin position="162"/>
        <end position="184"/>
    </location>
</feature>
<keyword evidence="2" id="KW-0472">Membrane</keyword>
<evidence type="ECO:0000256" key="2">
    <source>
        <dbReference type="SAM" id="Phobius"/>
    </source>
</evidence>
<dbReference type="EMBL" id="RBKS01000001">
    <property type="protein sequence ID" value="RKR74981.1"/>
    <property type="molecule type" value="Genomic_DNA"/>
</dbReference>
<dbReference type="AlphaFoldDB" id="A0A495II49"/>
<feature type="transmembrane region" description="Helical" evidence="2">
    <location>
        <begin position="119"/>
        <end position="142"/>
    </location>
</feature>
<evidence type="ECO:0000313" key="3">
    <source>
        <dbReference type="EMBL" id="RKR74981.1"/>
    </source>
</evidence>
<dbReference type="OrthoDB" id="5125658at2"/>
<feature type="compositionally biased region" description="Polar residues" evidence="1">
    <location>
        <begin position="75"/>
        <end position="84"/>
    </location>
</feature>